<dbReference type="AlphaFoldDB" id="A0A6J1WZB9"/>
<dbReference type="Proteomes" id="UP001652740">
    <property type="component" value="Unplaced"/>
</dbReference>
<reference evidence="12" key="1">
    <citation type="submission" date="2025-08" db="UniProtKB">
        <authorList>
            <consortium name="RefSeq"/>
        </authorList>
    </citation>
    <scope>IDENTIFICATION</scope>
    <source>
        <tissue evidence="12">Whole larvae</tissue>
    </source>
</reference>
<dbReference type="InterPro" id="IPR050888">
    <property type="entry name" value="ZnF_C2H2-type_TF"/>
</dbReference>
<name>A0A6J1WZB9_GALME</name>
<dbReference type="PROSITE" id="PS00028">
    <property type="entry name" value="ZINC_FINGER_C2H2_1"/>
    <property type="match status" value="5"/>
</dbReference>
<comment type="subcellular location">
    <subcellularLocation>
        <location evidence="1">Nucleus</location>
    </subcellularLocation>
</comment>
<protein>
    <submittedName>
        <fullName evidence="12">Zinc finger protein OZF-like</fullName>
    </submittedName>
</protein>
<keyword evidence="6" id="KW-0539">Nucleus</keyword>
<dbReference type="Gene3D" id="3.30.160.60">
    <property type="entry name" value="Classic Zinc Finger"/>
    <property type="match status" value="2"/>
</dbReference>
<evidence type="ECO:0000313" key="11">
    <source>
        <dbReference type="Proteomes" id="UP001652740"/>
    </source>
</evidence>
<evidence type="ECO:0000256" key="6">
    <source>
        <dbReference type="ARBA" id="ARBA00023242"/>
    </source>
</evidence>
<feature type="binding site" evidence="8">
    <location>
        <position position="51"/>
    </location>
    <ligand>
        <name>Zn(2+)</name>
        <dbReference type="ChEBI" id="CHEBI:29105"/>
    </ligand>
</feature>
<feature type="binding site" evidence="8">
    <location>
        <position position="9"/>
    </location>
    <ligand>
        <name>Zn(2+)</name>
        <dbReference type="ChEBI" id="CHEBI:29105"/>
    </ligand>
</feature>
<keyword evidence="5 8" id="KW-0862">Zinc</keyword>
<dbReference type="SUPFAM" id="SSF57667">
    <property type="entry name" value="beta-beta-alpha zinc fingers"/>
    <property type="match status" value="2"/>
</dbReference>
<dbReference type="PROSITE" id="PS50157">
    <property type="entry name" value="ZINC_FINGER_C2H2_2"/>
    <property type="match status" value="3"/>
</dbReference>
<dbReference type="SUPFAM" id="SSF57716">
    <property type="entry name" value="Glucocorticoid receptor-like (DNA-binding domain)"/>
    <property type="match status" value="1"/>
</dbReference>
<dbReference type="InParanoid" id="A0A6J1WZB9"/>
<dbReference type="PANTHER" id="PTHR24406">
    <property type="entry name" value="TRANSCRIPTIONAL REPRESSOR CTCFL-RELATED"/>
    <property type="match status" value="1"/>
</dbReference>
<keyword evidence="2 8" id="KW-0479">Metal-binding</keyword>
<evidence type="ECO:0000256" key="4">
    <source>
        <dbReference type="ARBA" id="ARBA00022771"/>
    </source>
</evidence>
<feature type="domain" description="C2H2-type" evidence="9">
    <location>
        <begin position="290"/>
        <end position="317"/>
    </location>
</feature>
<proteinExistence type="predicted"/>
<dbReference type="GeneID" id="113518015"/>
<feature type="domain" description="ZAD" evidence="10">
    <location>
        <begin position="7"/>
        <end position="78"/>
    </location>
</feature>
<dbReference type="Gene3D" id="3.40.1800.20">
    <property type="match status" value="1"/>
</dbReference>
<sequence>MVDDIRKCCRICLDSESDHVPVLGDPTIYLHIRSCLDITISQNDELPKVICRRCVSQLSDFYNFQLNARCSQDWLETSIQEKSKKPAEKTQLQPLPDSEYNSDSLLEFLNNTANIEEYLNNLGKEDIPSIVNLLDRNVNELDVPNKSCSGKQKKMPTPKKKETKSNCVKMEIDVLDSDMEIVKEILMKETEPKCKMKSTDKNQFVCFGCKIKFDNVHKLSQHVSVCDTATRTCIHCNLLFDSKQKMFQHSIVHNATHTCNCGKEFSSKEKLLLHHKTCLIDYGAFMGCVYRCKQCGQTYNERFQLYKHVKEHIVKSDERICDICGHKFIGTEALSKHKKETHNTGDLYRCKVCKLTSADRKEIYLHVQKHTAIPEPRRHLCESCGRSFATRVTLARHSLQHEKLKDSACRVCGKTFSNIKSKDQHTCEHVNLVMCDRCGQNVDSFKLNMHKCV</sequence>
<dbReference type="GO" id="GO:0008270">
    <property type="term" value="F:zinc ion binding"/>
    <property type="evidence" value="ECO:0007669"/>
    <property type="project" value="UniProtKB-UniRule"/>
</dbReference>
<feature type="domain" description="C2H2-type" evidence="9">
    <location>
        <begin position="319"/>
        <end position="342"/>
    </location>
</feature>
<evidence type="ECO:0000256" key="5">
    <source>
        <dbReference type="ARBA" id="ARBA00022833"/>
    </source>
</evidence>
<organism evidence="11 12">
    <name type="scientific">Galleria mellonella</name>
    <name type="common">Greater wax moth</name>
    <dbReference type="NCBI Taxonomy" id="7137"/>
    <lineage>
        <taxon>Eukaryota</taxon>
        <taxon>Metazoa</taxon>
        <taxon>Ecdysozoa</taxon>
        <taxon>Arthropoda</taxon>
        <taxon>Hexapoda</taxon>
        <taxon>Insecta</taxon>
        <taxon>Pterygota</taxon>
        <taxon>Neoptera</taxon>
        <taxon>Endopterygota</taxon>
        <taxon>Lepidoptera</taxon>
        <taxon>Glossata</taxon>
        <taxon>Ditrysia</taxon>
        <taxon>Pyraloidea</taxon>
        <taxon>Pyralidae</taxon>
        <taxon>Galleriinae</taxon>
        <taxon>Galleria</taxon>
    </lineage>
</organism>
<dbReference type="RefSeq" id="XP_026758564.2">
    <property type="nucleotide sequence ID" value="XM_026902763.3"/>
</dbReference>
<dbReference type="PROSITE" id="PS51915">
    <property type="entry name" value="ZAD"/>
    <property type="match status" value="1"/>
</dbReference>
<dbReference type="Pfam" id="PF07776">
    <property type="entry name" value="zf-AD"/>
    <property type="match status" value="1"/>
</dbReference>
<keyword evidence="11" id="KW-1185">Reference proteome</keyword>
<dbReference type="KEGG" id="gmw:113518015"/>
<evidence type="ECO:0000256" key="8">
    <source>
        <dbReference type="PROSITE-ProRule" id="PRU01263"/>
    </source>
</evidence>
<keyword evidence="4 7" id="KW-0863">Zinc-finger</keyword>
<evidence type="ECO:0000256" key="2">
    <source>
        <dbReference type="ARBA" id="ARBA00022723"/>
    </source>
</evidence>
<evidence type="ECO:0000259" key="10">
    <source>
        <dbReference type="PROSITE" id="PS51915"/>
    </source>
</evidence>
<feature type="binding site" evidence="8">
    <location>
        <position position="54"/>
    </location>
    <ligand>
        <name>Zn(2+)</name>
        <dbReference type="ChEBI" id="CHEBI:29105"/>
    </ligand>
</feature>
<dbReference type="InterPro" id="IPR013087">
    <property type="entry name" value="Znf_C2H2_type"/>
</dbReference>
<dbReference type="GO" id="GO:0005634">
    <property type="term" value="C:nucleus"/>
    <property type="evidence" value="ECO:0007669"/>
    <property type="project" value="UniProtKB-SubCell"/>
</dbReference>
<gene>
    <name evidence="12" type="primary">LOC113518015</name>
</gene>
<evidence type="ECO:0000313" key="12">
    <source>
        <dbReference type="RefSeq" id="XP_026758564.2"/>
    </source>
</evidence>
<evidence type="ECO:0000259" key="9">
    <source>
        <dbReference type="PROSITE" id="PS50157"/>
    </source>
</evidence>
<dbReference type="InterPro" id="IPR012934">
    <property type="entry name" value="Znf_AD"/>
</dbReference>
<evidence type="ECO:0000256" key="1">
    <source>
        <dbReference type="ARBA" id="ARBA00004123"/>
    </source>
</evidence>
<keyword evidence="3" id="KW-0677">Repeat</keyword>
<dbReference type="SMART" id="SM00355">
    <property type="entry name" value="ZnF_C2H2"/>
    <property type="match status" value="7"/>
</dbReference>
<evidence type="ECO:0000256" key="3">
    <source>
        <dbReference type="ARBA" id="ARBA00022737"/>
    </source>
</evidence>
<dbReference type="InterPro" id="IPR036236">
    <property type="entry name" value="Znf_C2H2_sf"/>
</dbReference>
<evidence type="ECO:0000256" key="7">
    <source>
        <dbReference type="PROSITE-ProRule" id="PRU00042"/>
    </source>
</evidence>
<feature type="domain" description="C2H2-type" evidence="9">
    <location>
        <begin position="379"/>
        <end position="406"/>
    </location>
</feature>
<feature type="binding site" evidence="8">
    <location>
        <position position="12"/>
    </location>
    <ligand>
        <name>Zn(2+)</name>
        <dbReference type="ChEBI" id="CHEBI:29105"/>
    </ligand>
</feature>
<dbReference type="SMART" id="SM00868">
    <property type="entry name" value="zf-AD"/>
    <property type="match status" value="1"/>
</dbReference>
<accession>A0A6J1WZB9</accession>